<evidence type="ECO:0000313" key="4">
    <source>
        <dbReference type="Proteomes" id="UP001152797"/>
    </source>
</evidence>
<evidence type="ECO:0000313" key="2">
    <source>
        <dbReference type="EMBL" id="CAI3978603.1"/>
    </source>
</evidence>
<name>A0A9P1FJN2_9DINO</name>
<comment type="caution">
    <text evidence="2">The sequence shown here is derived from an EMBL/GenBank/DDBJ whole genome shotgun (WGS) entry which is preliminary data.</text>
</comment>
<dbReference type="EMBL" id="CAMXCT010000424">
    <property type="protein sequence ID" value="CAI3978603.1"/>
    <property type="molecule type" value="Genomic_DNA"/>
</dbReference>
<proteinExistence type="predicted"/>
<dbReference type="AlphaFoldDB" id="A0A9P1FJN2"/>
<dbReference type="EMBL" id="CAMXCT020000424">
    <property type="protein sequence ID" value="CAL1131978.1"/>
    <property type="molecule type" value="Genomic_DNA"/>
</dbReference>
<organism evidence="2">
    <name type="scientific">Cladocopium goreaui</name>
    <dbReference type="NCBI Taxonomy" id="2562237"/>
    <lineage>
        <taxon>Eukaryota</taxon>
        <taxon>Sar</taxon>
        <taxon>Alveolata</taxon>
        <taxon>Dinophyceae</taxon>
        <taxon>Suessiales</taxon>
        <taxon>Symbiodiniaceae</taxon>
        <taxon>Cladocopium</taxon>
    </lineage>
</organism>
<reference evidence="3 4" key="2">
    <citation type="submission" date="2024-05" db="EMBL/GenBank/DDBJ databases">
        <authorList>
            <person name="Chen Y."/>
            <person name="Shah S."/>
            <person name="Dougan E. K."/>
            <person name="Thang M."/>
            <person name="Chan C."/>
        </authorList>
    </citation>
    <scope>NUCLEOTIDE SEQUENCE [LARGE SCALE GENOMIC DNA]</scope>
</reference>
<keyword evidence="1" id="KW-0175">Coiled coil</keyword>
<accession>A0A9P1FJN2</accession>
<evidence type="ECO:0000313" key="3">
    <source>
        <dbReference type="EMBL" id="CAL4765915.1"/>
    </source>
</evidence>
<gene>
    <name evidence="2" type="ORF">C1SCF055_LOCUS6641</name>
</gene>
<keyword evidence="4" id="KW-1185">Reference proteome</keyword>
<protein>
    <submittedName>
        <fullName evidence="2">Uncharacterized protein</fullName>
    </submittedName>
</protein>
<reference evidence="2" key="1">
    <citation type="submission" date="2022-10" db="EMBL/GenBank/DDBJ databases">
        <authorList>
            <person name="Chen Y."/>
            <person name="Dougan E. K."/>
            <person name="Chan C."/>
            <person name="Rhodes N."/>
            <person name="Thang M."/>
        </authorList>
    </citation>
    <scope>NUCLEOTIDE SEQUENCE</scope>
</reference>
<feature type="coiled-coil region" evidence="1">
    <location>
        <begin position="11"/>
        <end position="38"/>
    </location>
</feature>
<evidence type="ECO:0000256" key="1">
    <source>
        <dbReference type="SAM" id="Coils"/>
    </source>
</evidence>
<sequence length="104" mass="11947">MLQKHILEVEMRRCGEELRQSHSKVEALEKELKTMVQAERLSCIVGPQDAAIFLCQTTMGRSEQTPWTWCDLTNRLGLSRLVPSTQSYISSKYSAMMNYDVDMS</sequence>
<dbReference type="Proteomes" id="UP001152797">
    <property type="component" value="Unassembled WGS sequence"/>
</dbReference>
<dbReference type="EMBL" id="CAMXCT030000424">
    <property type="protein sequence ID" value="CAL4765915.1"/>
    <property type="molecule type" value="Genomic_DNA"/>
</dbReference>